<evidence type="ECO:0000313" key="2">
    <source>
        <dbReference type="WBParaSite" id="JU765_v2.g19961.t1"/>
    </source>
</evidence>
<sequence length="523" mass="60094">MGGCSSSLQDALKGKKKDQPAPPPSGGANVVPVHRPKRKKDVERIEFSEGLVQDYINLEKAIHRLEKKNVLKKYESKTIFADDIKKTVDQLEATFKELKKQTEKEKADIDNIEQPSVKSFLKQQGTWDQRFSKEKQEYLDALNRQEVAEKELKGAKLQYDRAVKIAEIYKRQCDNLNDLYEKQDTMLMQIFGPDYASSAENSLEAELDDALEWQQRVSLAKFKWTNGRVLLVHANTQMAFGITRWKELDQIESTNTRMRYFAAAEARNNFIAAGQNVQSCRVYLGRVKFPYATEEEMAAMEQAIQNSFNDIQSNASLKKALNVYQNTHKKITALIQWFDKVINDTILKDLDKANTAVAKKQKALREERLVLMKQKVKQQFGHDLDITYDSDGPDESEDELLALEADQVKDQKDLPGKDLTEILNLSQPEGRDPSPLPLSQLAPIPSKDALFGDVKKKISEYEDTRSTLQKRNFLERERQELALQEKLKIRAQKHRRTRKQRRKSTIVPLPAVIEDESEHKPAD</sequence>
<accession>A0AC34QW89</accession>
<name>A0AC34QW89_9BILA</name>
<protein>
    <submittedName>
        <fullName evidence="2">Uncharacterized protein</fullName>
    </submittedName>
</protein>
<reference evidence="2" key="1">
    <citation type="submission" date="2022-11" db="UniProtKB">
        <authorList>
            <consortium name="WormBaseParasite"/>
        </authorList>
    </citation>
    <scope>IDENTIFICATION</scope>
</reference>
<dbReference type="Proteomes" id="UP000887576">
    <property type="component" value="Unplaced"/>
</dbReference>
<organism evidence="1 2">
    <name type="scientific">Panagrolaimus sp. JU765</name>
    <dbReference type="NCBI Taxonomy" id="591449"/>
    <lineage>
        <taxon>Eukaryota</taxon>
        <taxon>Metazoa</taxon>
        <taxon>Ecdysozoa</taxon>
        <taxon>Nematoda</taxon>
        <taxon>Chromadorea</taxon>
        <taxon>Rhabditida</taxon>
        <taxon>Tylenchina</taxon>
        <taxon>Panagrolaimomorpha</taxon>
        <taxon>Panagrolaimoidea</taxon>
        <taxon>Panagrolaimidae</taxon>
        <taxon>Panagrolaimus</taxon>
    </lineage>
</organism>
<dbReference type="WBParaSite" id="JU765_v2.g19961.t1">
    <property type="protein sequence ID" value="JU765_v2.g19961.t1"/>
    <property type="gene ID" value="JU765_v2.g19961"/>
</dbReference>
<evidence type="ECO:0000313" key="1">
    <source>
        <dbReference type="Proteomes" id="UP000887576"/>
    </source>
</evidence>
<proteinExistence type="predicted"/>